<dbReference type="Pfam" id="PF13761">
    <property type="entry name" value="DUF4166"/>
    <property type="match status" value="1"/>
</dbReference>
<dbReference type="EMBL" id="JAQQKX010000018">
    <property type="protein sequence ID" value="MDC7684979.1"/>
    <property type="molecule type" value="Genomic_DNA"/>
</dbReference>
<dbReference type="RefSeq" id="WP_272749470.1">
    <property type="nucleotide sequence ID" value="NZ_JAQQKX010000018.1"/>
</dbReference>
<reference evidence="2 3" key="1">
    <citation type="submission" date="2023-01" db="EMBL/GenBank/DDBJ databases">
        <title>Novel species of the genus Asticcacaulis isolated from rivers.</title>
        <authorList>
            <person name="Lu H."/>
        </authorList>
    </citation>
    <scope>NUCLEOTIDE SEQUENCE [LARGE SCALE GENOMIC DNA]</scope>
    <source>
        <strain evidence="2 3">BYS171W</strain>
    </source>
</reference>
<evidence type="ECO:0000313" key="3">
    <source>
        <dbReference type="Proteomes" id="UP001214854"/>
    </source>
</evidence>
<feature type="domain" description="DUF4166" evidence="1">
    <location>
        <begin position="21"/>
        <end position="199"/>
    </location>
</feature>
<evidence type="ECO:0000313" key="2">
    <source>
        <dbReference type="EMBL" id="MDC7684979.1"/>
    </source>
</evidence>
<accession>A0ABT5HY52</accession>
<name>A0ABT5HY52_9CAUL</name>
<proteinExistence type="predicted"/>
<organism evidence="2 3">
    <name type="scientific">Asticcacaulis aquaticus</name>
    <dbReference type="NCBI Taxonomy" id="2984212"/>
    <lineage>
        <taxon>Bacteria</taxon>
        <taxon>Pseudomonadati</taxon>
        <taxon>Pseudomonadota</taxon>
        <taxon>Alphaproteobacteria</taxon>
        <taxon>Caulobacterales</taxon>
        <taxon>Caulobacteraceae</taxon>
        <taxon>Asticcacaulis</taxon>
    </lineage>
</organism>
<keyword evidence="3" id="KW-1185">Reference proteome</keyword>
<gene>
    <name evidence="2" type="ORF">PQU92_16970</name>
</gene>
<sequence>MTIAKETALLPRLMGADWHLLHPDVQQRFAHDPEPGHPKIYQGVMDIVACNTAGRLFAFLTRLIGNPLTSHTGQAVPAVVTLTAQAKGGVAWHRLYRFDGKAPCRVTSIKRADARGRLCEYVGFGFGMRLAVSVQDGALHFISEHYVWEIGGWQIPLPHLLTPGRTHVVHEPLNGGRFRFSLSMDHPWLGRTFYQTGIFEAVP</sequence>
<evidence type="ECO:0000259" key="1">
    <source>
        <dbReference type="Pfam" id="PF13761"/>
    </source>
</evidence>
<protein>
    <submittedName>
        <fullName evidence="2">DUF4166 domain-containing protein</fullName>
    </submittedName>
</protein>
<comment type="caution">
    <text evidence="2">The sequence shown here is derived from an EMBL/GenBank/DDBJ whole genome shotgun (WGS) entry which is preliminary data.</text>
</comment>
<dbReference type="InterPro" id="IPR025311">
    <property type="entry name" value="DUF4166"/>
</dbReference>
<dbReference type="Proteomes" id="UP001214854">
    <property type="component" value="Unassembled WGS sequence"/>
</dbReference>